<accession>A0A852V9R4</accession>
<name>A0A852V9R4_9BACT</name>
<gene>
    <name evidence="1" type="ORF">HDF08_000497</name>
</gene>
<dbReference type="EMBL" id="JACCCU010000001">
    <property type="protein sequence ID" value="NYF88430.1"/>
    <property type="molecule type" value="Genomic_DNA"/>
</dbReference>
<reference evidence="1 2" key="1">
    <citation type="submission" date="2020-07" db="EMBL/GenBank/DDBJ databases">
        <title>Genomic Encyclopedia of Type Strains, Phase IV (KMG-V): Genome sequencing to study the core and pangenomes of soil and plant-associated prokaryotes.</title>
        <authorList>
            <person name="Whitman W."/>
        </authorList>
    </citation>
    <scope>NUCLEOTIDE SEQUENCE [LARGE SCALE GENOMIC DNA]</scope>
    <source>
        <strain evidence="1 2">M8UP22</strain>
    </source>
</reference>
<comment type="caution">
    <text evidence="1">The sequence shown here is derived from an EMBL/GenBank/DDBJ whole genome shotgun (WGS) entry which is preliminary data.</text>
</comment>
<protein>
    <submittedName>
        <fullName evidence="1">Uncharacterized protein</fullName>
    </submittedName>
</protein>
<proteinExistence type="predicted"/>
<sequence length="325" mass="35655">MLSGRILEWWRLVRLAGQSRVDRDPSADSLFAKAPVVAWSSLQSAKDQNRKLQRSTLPPMKQISWLFGMLSLMTISMSAQDLNINPTRPTIANSAAIQSQGVAQVEVGYDAYPQNPPGNQQTLDTLFTYSLLPRLRLDFDWSPFNHQQQDGSITNGVGTIQFGGKVEAKKEQYHRIAPGLALQYEAELPTASASPLQGYGQQAILLLNHHYGKNGDVDVIVNGSIVQSDCQTTTGCRYGGQQSFALSYHIQKDTRLYAEVFGQNTSQSNTPPGTYIFGGFYHQFGDAFGINGGLRFGVSDHSSTIGTTVGLVFGKRLKKDTLSSQ</sequence>
<evidence type="ECO:0000313" key="2">
    <source>
        <dbReference type="Proteomes" id="UP000564385"/>
    </source>
</evidence>
<organism evidence="1 2">
    <name type="scientific">Tunturiibacter lichenicola</name>
    <dbReference type="NCBI Taxonomy" id="2051959"/>
    <lineage>
        <taxon>Bacteria</taxon>
        <taxon>Pseudomonadati</taxon>
        <taxon>Acidobacteriota</taxon>
        <taxon>Terriglobia</taxon>
        <taxon>Terriglobales</taxon>
        <taxon>Acidobacteriaceae</taxon>
        <taxon>Tunturiibacter</taxon>
    </lineage>
</organism>
<dbReference type="AlphaFoldDB" id="A0A852V9R4"/>
<evidence type="ECO:0000313" key="1">
    <source>
        <dbReference type="EMBL" id="NYF88430.1"/>
    </source>
</evidence>
<dbReference type="Proteomes" id="UP000564385">
    <property type="component" value="Unassembled WGS sequence"/>
</dbReference>